<dbReference type="InterPro" id="IPR050857">
    <property type="entry name" value="D-2-hydroxyacid_DH"/>
</dbReference>
<evidence type="ECO:0000259" key="6">
    <source>
        <dbReference type="Pfam" id="PF02826"/>
    </source>
</evidence>
<evidence type="ECO:0000256" key="4">
    <source>
        <dbReference type="RuleBase" id="RU003719"/>
    </source>
</evidence>
<proteinExistence type="inferred from homology"/>
<dbReference type="InterPro" id="IPR036291">
    <property type="entry name" value="NAD(P)-bd_dom_sf"/>
</dbReference>
<comment type="similarity">
    <text evidence="1 4">Belongs to the D-isomer specific 2-hydroxyacid dehydrogenase family.</text>
</comment>
<feature type="domain" description="D-isomer specific 2-hydroxyacid dehydrogenase catalytic" evidence="5">
    <location>
        <begin position="20"/>
        <end position="318"/>
    </location>
</feature>
<evidence type="ECO:0000313" key="8">
    <source>
        <dbReference type="Proteomes" id="UP001059773"/>
    </source>
</evidence>
<dbReference type="PROSITE" id="PS00670">
    <property type="entry name" value="D_2_HYDROXYACID_DH_2"/>
    <property type="match status" value="1"/>
</dbReference>
<dbReference type="EMBL" id="CP101914">
    <property type="protein sequence ID" value="UUI04243.1"/>
    <property type="molecule type" value="Genomic_DNA"/>
</dbReference>
<dbReference type="InterPro" id="IPR006139">
    <property type="entry name" value="D-isomer_2_OHA_DH_cat_dom"/>
</dbReference>
<dbReference type="Pfam" id="PF00389">
    <property type="entry name" value="2-Hacid_dh"/>
    <property type="match status" value="1"/>
</dbReference>
<gene>
    <name evidence="7" type="ORF">NP439_06150</name>
</gene>
<evidence type="ECO:0000256" key="2">
    <source>
        <dbReference type="ARBA" id="ARBA00023002"/>
    </source>
</evidence>
<evidence type="ECO:0000256" key="3">
    <source>
        <dbReference type="ARBA" id="ARBA00023027"/>
    </source>
</evidence>
<dbReference type="Proteomes" id="UP001059773">
    <property type="component" value="Chromosome"/>
</dbReference>
<organism evidence="7 8">
    <name type="scientific">Oceanobacillus jeddahense</name>
    <dbReference type="NCBI Taxonomy" id="1462527"/>
    <lineage>
        <taxon>Bacteria</taxon>
        <taxon>Bacillati</taxon>
        <taxon>Bacillota</taxon>
        <taxon>Bacilli</taxon>
        <taxon>Bacillales</taxon>
        <taxon>Bacillaceae</taxon>
        <taxon>Oceanobacillus</taxon>
    </lineage>
</organism>
<dbReference type="InterPro" id="IPR006140">
    <property type="entry name" value="D-isomer_DH_NAD-bd"/>
</dbReference>
<dbReference type="SUPFAM" id="SSF51735">
    <property type="entry name" value="NAD(P)-binding Rossmann-fold domains"/>
    <property type="match status" value="1"/>
</dbReference>
<dbReference type="PANTHER" id="PTHR42789:SF1">
    <property type="entry name" value="D-ISOMER SPECIFIC 2-HYDROXYACID DEHYDROGENASE FAMILY PROTEIN (AFU_ORTHOLOGUE AFUA_6G10090)"/>
    <property type="match status" value="1"/>
</dbReference>
<keyword evidence="8" id="KW-1185">Reference proteome</keyword>
<sequence>MTFRILFSDYDYASVEIEEKVIRKSLPDVEFIHAQCKTEEDVIEVAKGVDAIINQYAPISRNVIEKLSNCKVVARYGVGVNTIDIDAAAEKNITVCNVTDYCLDEVSDHAITLLLSLARKVTLFNNQVKEGDWDFKAGSPIFRLRGRVLGLLSFGNIAKKVAMKGQAFGLKVIAYDPFIPKEVAKEYNVELVELDDLLRRSDFVSIHTPLTDDTHHIIGAEQLKLMKEEAFIVNTSRGALIDEKALIQALHNNEIAGAGLDVLEVEPIPVDNPLLEMDQVLINPHAAWHSVEAQEELKTKTAQNVADVLTGVEPKYIVYPGKK</sequence>
<dbReference type="PANTHER" id="PTHR42789">
    <property type="entry name" value="D-ISOMER SPECIFIC 2-HYDROXYACID DEHYDROGENASE FAMILY PROTEIN (AFU_ORTHOLOGUE AFUA_6G10090)"/>
    <property type="match status" value="1"/>
</dbReference>
<keyword evidence="3" id="KW-0520">NAD</keyword>
<feature type="domain" description="D-isomer specific 2-hydroxyacid dehydrogenase NAD-binding" evidence="6">
    <location>
        <begin position="111"/>
        <end position="287"/>
    </location>
</feature>
<accession>A0ABY5JV51</accession>
<name>A0ABY5JV51_9BACI</name>
<keyword evidence="2 4" id="KW-0560">Oxidoreductase</keyword>
<dbReference type="RefSeq" id="WP_256709191.1">
    <property type="nucleotide sequence ID" value="NZ_CP101914.1"/>
</dbReference>
<dbReference type="SUPFAM" id="SSF52283">
    <property type="entry name" value="Formate/glycerate dehydrogenase catalytic domain-like"/>
    <property type="match status" value="1"/>
</dbReference>
<reference evidence="7" key="1">
    <citation type="submission" date="2022-07" db="EMBL/GenBank/DDBJ databases">
        <title>FELIX.</title>
        <authorList>
            <person name="Wan K.H."/>
            <person name="Park S."/>
            <person name="Lawrence Q."/>
            <person name="Eichenberger J.P."/>
            <person name="Booth B.W."/>
            <person name="Piaggio A.J."/>
            <person name="Chandler J.C."/>
            <person name="Franklin A.B."/>
            <person name="Celniker S.E."/>
        </authorList>
    </citation>
    <scope>NUCLEOTIDE SEQUENCE</scope>
    <source>
        <strain evidence="7">QA-1986 374</strain>
    </source>
</reference>
<dbReference type="Pfam" id="PF02826">
    <property type="entry name" value="2-Hacid_dh_C"/>
    <property type="match status" value="1"/>
</dbReference>
<evidence type="ECO:0000313" key="7">
    <source>
        <dbReference type="EMBL" id="UUI04243.1"/>
    </source>
</evidence>
<dbReference type="InterPro" id="IPR043322">
    <property type="entry name" value="CtBP"/>
</dbReference>
<dbReference type="InterPro" id="IPR029753">
    <property type="entry name" value="D-isomer_DH_CS"/>
</dbReference>
<evidence type="ECO:0000256" key="1">
    <source>
        <dbReference type="ARBA" id="ARBA00005854"/>
    </source>
</evidence>
<evidence type="ECO:0000259" key="5">
    <source>
        <dbReference type="Pfam" id="PF00389"/>
    </source>
</evidence>
<dbReference type="Gene3D" id="3.40.50.720">
    <property type="entry name" value="NAD(P)-binding Rossmann-like Domain"/>
    <property type="match status" value="2"/>
</dbReference>
<protein>
    <submittedName>
        <fullName evidence="7">C-terminal binding protein</fullName>
    </submittedName>
</protein>
<dbReference type="CDD" id="cd05299">
    <property type="entry name" value="CtBP_dh"/>
    <property type="match status" value="1"/>
</dbReference>